<protein>
    <submittedName>
        <fullName evidence="1">Uncharacterized protein</fullName>
    </submittedName>
</protein>
<gene>
    <name evidence="1" type="ORF">WG66_318</name>
</gene>
<reference evidence="1 2" key="1">
    <citation type="submission" date="2015-12" db="EMBL/GenBank/DDBJ databases">
        <title>Draft genome sequence of Moniliophthora roreri, the causal agent of frosty pod rot of cacao.</title>
        <authorList>
            <person name="Aime M.C."/>
            <person name="Diaz-Valderrama J.R."/>
            <person name="Kijpornyongpan T."/>
            <person name="Phillips-Mora W."/>
        </authorList>
    </citation>
    <scope>NUCLEOTIDE SEQUENCE [LARGE SCALE GENOMIC DNA]</scope>
    <source>
        <strain evidence="1 2">MCA 2952</strain>
    </source>
</reference>
<dbReference type="AlphaFoldDB" id="A0A0W0GEW3"/>
<proteinExistence type="predicted"/>
<accession>A0A0W0GEW3</accession>
<evidence type="ECO:0000313" key="2">
    <source>
        <dbReference type="Proteomes" id="UP000054988"/>
    </source>
</evidence>
<sequence>MPSSYLHMFLPNLITASTDPKSCTTGLFLGYSISTNPLVSFSNPVLTSLTRSKFTHQSLVPRVFHIDQSIGNVFEPGANLPDSLPRCLPRTSTHFYPTRIPLPQIQIQSPEPCP</sequence>
<dbReference type="EMBL" id="LATX01000135">
    <property type="protein sequence ID" value="KTB47104.1"/>
    <property type="molecule type" value="Genomic_DNA"/>
</dbReference>
<evidence type="ECO:0000313" key="1">
    <source>
        <dbReference type="EMBL" id="KTB47104.1"/>
    </source>
</evidence>
<name>A0A0W0GEW3_MONRR</name>
<organism evidence="1 2">
    <name type="scientific">Moniliophthora roreri</name>
    <name type="common">Frosty pod rot fungus</name>
    <name type="synonym">Monilia roreri</name>
    <dbReference type="NCBI Taxonomy" id="221103"/>
    <lineage>
        <taxon>Eukaryota</taxon>
        <taxon>Fungi</taxon>
        <taxon>Dikarya</taxon>
        <taxon>Basidiomycota</taxon>
        <taxon>Agaricomycotina</taxon>
        <taxon>Agaricomycetes</taxon>
        <taxon>Agaricomycetidae</taxon>
        <taxon>Agaricales</taxon>
        <taxon>Marasmiineae</taxon>
        <taxon>Marasmiaceae</taxon>
        <taxon>Moniliophthora</taxon>
    </lineage>
</organism>
<dbReference type="Proteomes" id="UP000054988">
    <property type="component" value="Unassembled WGS sequence"/>
</dbReference>
<comment type="caution">
    <text evidence="1">The sequence shown here is derived from an EMBL/GenBank/DDBJ whole genome shotgun (WGS) entry which is preliminary data.</text>
</comment>